<dbReference type="SUPFAM" id="SSF55781">
    <property type="entry name" value="GAF domain-like"/>
    <property type="match status" value="1"/>
</dbReference>
<dbReference type="Gene3D" id="1.10.3210.10">
    <property type="entry name" value="Hypothetical protein af1432"/>
    <property type="match status" value="1"/>
</dbReference>
<accession>A0A0S8FP50</accession>
<proteinExistence type="predicted"/>
<dbReference type="InterPro" id="IPR006675">
    <property type="entry name" value="HDIG_dom"/>
</dbReference>
<feature type="transmembrane region" description="Helical" evidence="1">
    <location>
        <begin position="59"/>
        <end position="79"/>
    </location>
</feature>
<dbReference type="SMART" id="SM00471">
    <property type="entry name" value="HDc"/>
    <property type="match status" value="1"/>
</dbReference>
<organism evidence="4 5">
    <name type="scientific">candidate division WOR_3 bacterium SM23_42</name>
    <dbReference type="NCBI Taxonomy" id="1703779"/>
    <lineage>
        <taxon>Bacteria</taxon>
        <taxon>Bacteria division WOR-3</taxon>
    </lineage>
</organism>
<dbReference type="Gene3D" id="3.30.450.40">
    <property type="match status" value="1"/>
</dbReference>
<dbReference type="PANTHER" id="PTHR43155">
    <property type="entry name" value="CYCLIC DI-GMP PHOSPHODIESTERASE PA4108-RELATED"/>
    <property type="match status" value="1"/>
</dbReference>
<evidence type="ECO:0000256" key="1">
    <source>
        <dbReference type="SAM" id="Phobius"/>
    </source>
</evidence>
<dbReference type="STRING" id="1703779.AMJ83_10830"/>
<protein>
    <submittedName>
        <fullName evidence="4">Uncharacterized protein</fullName>
    </submittedName>
</protein>
<dbReference type="InterPro" id="IPR029016">
    <property type="entry name" value="GAF-like_dom_sf"/>
</dbReference>
<dbReference type="Pfam" id="PF13185">
    <property type="entry name" value="GAF_2"/>
    <property type="match status" value="1"/>
</dbReference>
<feature type="transmembrane region" description="Helical" evidence="1">
    <location>
        <begin position="28"/>
        <end position="47"/>
    </location>
</feature>
<keyword evidence="1" id="KW-0472">Membrane</keyword>
<evidence type="ECO:0000259" key="3">
    <source>
        <dbReference type="PROSITE" id="PS51832"/>
    </source>
</evidence>
<feature type="domain" description="HD" evidence="2">
    <location>
        <begin position="272"/>
        <end position="394"/>
    </location>
</feature>
<dbReference type="PATRIC" id="fig|1703779.3.peg.2342"/>
<dbReference type="Pfam" id="PF13487">
    <property type="entry name" value="HD_5"/>
    <property type="match status" value="1"/>
</dbReference>
<dbReference type="NCBIfam" id="TIGR00277">
    <property type="entry name" value="HDIG"/>
    <property type="match status" value="1"/>
</dbReference>
<dbReference type="SMART" id="SM00065">
    <property type="entry name" value="GAF"/>
    <property type="match status" value="1"/>
</dbReference>
<dbReference type="CDD" id="cd00077">
    <property type="entry name" value="HDc"/>
    <property type="match status" value="1"/>
</dbReference>
<dbReference type="SUPFAM" id="SSF109604">
    <property type="entry name" value="HD-domain/PDEase-like"/>
    <property type="match status" value="1"/>
</dbReference>
<evidence type="ECO:0000313" key="4">
    <source>
        <dbReference type="EMBL" id="KPK62463.1"/>
    </source>
</evidence>
<dbReference type="AlphaFoldDB" id="A0A0S8FP50"/>
<evidence type="ECO:0000313" key="5">
    <source>
        <dbReference type="Proteomes" id="UP000051373"/>
    </source>
</evidence>
<dbReference type="InterPro" id="IPR006674">
    <property type="entry name" value="HD_domain"/>
</dbReference>
<dbReference type="InterPro" id="IPR037522">
    <property type="entry name" value="HD_GYP_dom"/>
</dbReference>
<dbReference type="EMBL" id="LJUJ01000036">
    <property type="protein sequence ID" value="KPK62463.1"/>
    <property type="molecule type" value="Genomic_DNA"/>
</dbReference>
<dbReference type="Proteomes" id="UP000051373">
    <property type="component" value="Unassembled WGS sequence"/>
</dbReference>
<keyword evidence="1" id="KW-1133">Transmembrane helix</keyword>
<name>A0A0S8FP50_UNCW3</name>
<reference evidence="4 5" key="1">
    <citation type="journal article" date="2015" name="Microbiome">
        <title>Genomic resolution of linkages in carbon, nitrogen, and sulfur cycling among widespread estuary sediment bacteria.</title>
        <authorList>
            <person name="Baker B.J."/>
            <person name="Lazar C.S."/>
            <person name="Teske A.P."/>
            <person name="Dick G.J."/>
        </authorList>
    </citation>
    <scope>NUCLEOTIDE SEQUENCE [LARGE SCALE GENOMIC DNA]</scope>
    <source>
        <strain evidence="4">SM23_42</strain>
    </source>
</reference>
<comment type="caution">
    <text evidence="4">The sequence shown here is derived from an EMBL/GenBank/DDBJ whole genome shotgun (WGS) entry which is preliminary data.</text>
</comment>
<feature type="domain" description="HD-GYP" evidence="3">
    <location>
        <begin position="250"/>
        <end position="445"/>
    </location>
</feature>
<sequence>MIIILAAITLQVTAAILALRQSGKKPAIGWLFIAIPLLLLGAIKTLDLVGIPTGIQPEVLTLFVGASMFVGLVFVSKIFKAYHQNLTLLKSIQDIDRVMLSSISYNGVINAIIDKLNQTINPDAVGIYTYDKHGHKLNVLKAYNLSEEFQKKVTGDGNEFIKSVIENRRTLIIDRFESDEDVGFLPLLKQEGYAGYVGTPIVSKGGAPIGAMALYLRKPKKYSKHDIDFIKTVSSQVGIALDREQFIDRIHEMNFESVYSLVQAIEMRDPYTRGHSLQVAKLASSIAEAIGFTGKDLELVKFAGLLHDVGKIAVPESILKKPSFLTNDEWKIIQLHPKQSVAIIDPIKGLRQIRDWVLYHHERWDGRGYPKNIKGDRIPIQSRILSVCDTYSAMTEDRPYRKRLSDQEARNEIRKVAGSQLDPTVSSIFLDLGVNGRNGNFINSFSKDTLLGDLDLDSTSNGNGNGKAFSQSVLSLLEKSKQ</sequence>
<dbReference type="PROSITE" id="PS51832">
    <property type="entry name" value="HD_GYP"/>
    <property type="match status" value="1"/>
</dbReference>
<dbReference type="InterPro" id="IPR003607">
    <property type="entry name" value="HD/PDEase_dom"/>
</dbReference>
<evidence type="ECO:0000259" key="2">
    <source>
        <dbReference type="PROSITE" id="PS51831"/>
    </source>
</evidence>
<dbReference type="InterPro" id="IPR003018">
    <property type="entry name" value="GAF"/>
</dbReference>
<dbReference type="PROSITE" id="PS51831">
    <property type="entry name" value="HD"/>
    <property type="match status" value="1"/>
</dbReference>
<dbReference type="PANTHER" id="PTHR43155:SF2">
    <property type="entry name" value="CYCLIC DI-GMP PHOSPHODIESTERASE PA4108"/>
    <property type="match status" value="1"/>
</dbReference>
<gene>
    <name evidence="4" type="ORF">AMJ83_10830</name>
</gene>
<keyword evidence="1" id="KW-0812">Transmembrane</keyword>